<feature type="compositionally biased region" description="Low complexity" evidence="1">
    <location>
        <begin position="153"/>
        <end position="165"/>
    </location>
</feature>
<dbReference type="AlphaFoldDB" id="A0AA36HL99"/>
<name>A0AA36HL99_9DINO</name>
<dbReference type="EMBL" id="CAUJNA010000027">
    <property type="protein sequence ID" value="CAJ1370597.1"/>
    <property type="molecule type" value="Genomic_DNA"/>
</dbReference>
<comment type="caution">
    <text evidence="2">The sequence shown here is derived from an EMBL/GenBank/DDBJ whole genome shotgun (WGS) entry which is preliminary data.</text>
</comment>
<sequence>MSAAFPKEKAEEKPRKPRRPENDLQSFLGQENWRLRIRKERLHAAPLPEFSVKRAMRALDVPKKPCQVQPRWLDESSLEAEFRKELTVKRSPREHLLWPETSQHQVGWLVEDSLGLPMAQRPTLHGSPPKLGFGWHRRFADKDFEPMVPSPSTPSTASGSRRAAPAPAPAPQILEMPSPAEQTLPWFPGIGKLRRQRRLQRKQAREPEPRCELRPQSALVQPLGQCGDSRPPSALPGNSAGFRIAVQRPVEDEWLGRGNTPCLKPSTADHGVIDARSRECREFLRHGPKSHWARDKPVSDMSSFAHGYTMLWGGSFFGK</sequence>
<protein>
    <submittedName>
        <fullName evidence="2">Uncharacterized protein</fullName>
    </submittedName>
</protein>
<organism evidence="2 3">
    <name type="scientific">Effrenium voratum</name>
    <dbReference type="NCBI Taxonomy" id="2562239"/>
    <lineage>
        <taxon>Eukaryota</taxon>
        <taxon>Sar</taxon>
        <taxon>Alveolata</taxon>
        <taxon>Dinophyceae</taxon>
        <taxon>Suessiales</taxon>
        <taxon>Symbiodiniaceae</taxon>
        <taxon>Effrenium</taxon>
    </lineage>
</organism>
<accession>A0AA36HL99</accession>
<evidence type="ECO:0000313" key="2">
    <source>
        <dbReference type="EMBL" id="CAJ1370597.1"/>
    </source>
</evidence>
<feature type="compositionally biased region" description="Basic and acidic residues" evidence="1">
    <location>
        <begin position="1"/>
        <end position="22"/>
    </location>
</feature>
<feature type="region of interest" description="Disordered" evidence="1">
    <location>
        <begin position="1"/>
        <end position="25"/>
    </location>
</feature>
<proteinExistence type="predicted"/>
<gene>
    <name evidence="2" type="ORF">EVOR1521_LOCUS1127</name>
</gene>
<dbReference type="Proteomes" id="UP001178507">
    <property type="component" value="Unassembled WGS sequence"/>
</dbReference>
<evidence type="ECO:0000256" key="1">
    <source>
        <dbReference type="SAM" id="MobiDB-lite"/>
    </source>
</evidence>
<keyword evidence="3" id="KW-1185">Reference proteome</keyword>
<reference evidence="2" key="1">
    <citation type="submission" date="2023-08" db="EMBL/GenBank/DDBJ databases">
        <authorList>
            <person name="Chen Y."/>
            <person name="Shah S."/>
            <person name="Dougan E. K."/>
            <person name="Thang M."/>
            <person name="Chan C."/>
        </authorList>
    </citation>
    <scope>NUCLEOTIDE SEQUENCE</scope>
</reference>
<feature type="region of interest" description="Disordered" evidence="1">
    <location>
        <begin position="144"/>
        <end position="170"/>
    </location>
</feature>
<evidence type="ECO:0000313" key="3">
    <source>
        <dbReference type="Proteomes" id="UP001178507"/>
    </source>
</evidence>